<dbReference type="Proteomes" id="UP000490980">
    <property type="component" value="Unassembled WGS sequence"/>
</dbReference>
<feature type="modified residue" description="4-aspartylphosphate" evidence="3">
    <location>
        <position position="54"/>
    </location>
</feature>
<evidence type="ECO:0000259" key="5">
    <source>
        <dbReference type="PROSITE" id="PS50110"/>
    </source>
</evidence>
<dbReference type="SMART" id="SM00421">
    <property type="entry name" value="HTH_LUXR"/>
    <property type="match status" value="1"/>
</dbReference>
<dbReference type="InterPro" id="IPR058245">
    <property type="entry name" value="NreC/VraR/RcsB-like_REC"/>
</dbReference>
<comment type="caution">
    <text evidence="6">The sequence shown here is derived from an EMBL/GenBank/DDBJ whole genome shotgun (WGS) entry which is preliminary data.</text>
</comment>
<reference evidence="6 7" key="1">
    <citation type="submission" date="2020-03" db="EMBL/GenBank/DDBJ databases">
        <authorList>
            <person name="Lai Q."/>
        </authorList>
    </citation>
    <scope>NUCLEOTIDE SEQUENCE [LARGE SCALE GENOMIC DNA]</scope>
    <source>
        <strain evidence="6 7">CCUG 25036</strain>
    </source>
</reference>
<dbReference type="InterPro" id="IPR001789">
    <property type="entry name" value="Sig_transdc_resp-reg_receiver"/>
</dbReference>
<dbReference type="InterPro" id="IPR016032">
    <property type="entry name" value="Sig_transdc_resp-reg_C-effctor"/>
</dbReference>
<evidence type="ECO:0000313" key="7">
    <source>
        <dbReference type="Proteomes" id="UP000490980"/>
    </source>
</evidence>
<proteinExistence type="predicted"/>
<dbReference type="GO" id="GO:0003677">
    <property type="term" value="F:DNA binding"/>
    <property type="evidence" value="ECO:0007669"/>
    <property type="project" value="UniProtKB-KW"/>
</dbReference>
<organism evidence="6 7">
    <name type="scientific">Luteibacter anthropi</name>
    <dbReference type="NCBI Taxonomy" id="564369"/>
    <lineage>
        <taxon>Bacteria</taxon>
        <taxon>Pseudomonadati</taxon>
        <taxon>Pseudomonadota</taxon>
        <taxon>Gammaproteobacteria</taxon>
        <taxon>Lysobacterales</taxon>
        <taxon>Rhodanobacteraceae</taxon>
        <taxon>Luteibacter</taxon>
    </lineage>
</organism>
<dbReference type="CDD" id="cd06170">
    <property type="entry name" value="LuxR_C_like"/>
    <property type="match status" value="1"/>
</dbReference>
<dbReference type="SUPFAM" id="SSF46894">
    <property type="entry name" value="C-terminal effector domain of the bipartite response regulators"/>
    <property type="match status" value="1"/>
</dbReference>
<keyword evidence="7" id="KW-1185">Reference proteome</keyword>
<dbReference type="PROSITE" id="PS50043">
    <property type="entry name" value="HTH_LUXR_2"/>
    <property type="match status" value="1"/>
</dbReference>
<dbReference type="SMART" id="SM00448">
    <property type="entry name" value="REC"/>
    <property type="match status" value="1"/>
</dbReference>
<dbReference type="Gene3D" id="3.40.50.2300">
    <property type="match status" value="1"/>
</dbReference>
<feature type="domain" description="Response regulatory" evidence="5">
    <location>
        <begin position="4"/>
        <end position="122"/>
    </location>
</feature>
<evidence type="ECO:0000313" key="6">
    <source>
        <dbReference type="EMBL" id="NII06260.1"/>
    </source>
</evidence>
<dbReference type="InterPro" id="IPR036388">
    <property type="entry name" value="WH-like_DNA-bd_sf"/>
</dbReference>
<dbReference type="PANTHER" id="PTHR43214">
    <property type="entry name" value="TWO-COMPONENT RESPONSE REGULATOR"/>
    <property type="match status" value="1"/>
</dbReference>
<dbReference type="GO" id="GO:0006355">
    <property type="term" value="P:regulation of DNA-templated transcription"/>
    <property type="evidence" value="ECO:0007669"/>
    <property type="project" value="InterPro"/>
</dbReference>
<gene>
    <name evidence="6" type="ORF">HBF25_07670</name>
</gene>
<dbReference type="GO" id="GO:0000160">
    <property type="term" value="P:phosphorelay signal transduction system"/>
    <property type="evidence" value="ECO:0007669"/>
    <property type="project" value="InterPro"/>
</dbReference>
<keyword evidence="1 3" id="KW-0597">Phosphoprotein</keyword>
<accession>A0A7X5ZI33</accession>
<feature type="domain" description="HTH luxR-type" evidence="4">
    <location>
        <begin position="145"/>
        <end position="210"/>
    </location>
</feature>
<dbReference type="PRINTS" id="PR00038">
    <property type="entry name" value="HTHLUXR"/>
</dbReference>
<evidence type="ECO:0000259" key="4">
    <source>
        <dbReference type="PROSITE" id="PS50043"/>
    </source>
</evidence>
<keyword evidence="2" id="KW-0238">DNA-binding</keyword>
<dbReference type="Gene3D" id="1.10.10.10">
    <property type="entry name" value="Winged helix-like DNA-binding domain superfamily/Winged helix DNA-binding domain"/>
    <property type="match status" value="1"/>
</dbReference>
<evidence type="ECO:0000256" key="1">
    <source>
        <dbReference type="ARBA" id="ARBA00022553"/>
    </source>
</evidence>
<name>A0A7X5ZI33_9GAMM</name>
<dbReference type="Pfam" id="PF00196">
    <property type="entry name" value="GerE"/>
    <property type="match status" value="1"/>
</dbReference>
<evidence type="ECO:0000256" key="2">
    <source>
        <dbReference type="ARBA" id="ARBA00023125"/>
    </source>
</evidence>
<evidence type="ECO:0000256" key="3">
    <source>
        <dbReference type="PROSITE-ProRule" id="PRU00169"/>
    </source>
</evidence>
<dbReference type="CDD" id="cd17535">
    <property type="entry name" value="REC_NarL-like"/>
    <property type="match status" value="1"/>
</dbReference>
<dbReference type="PANTHER" id="PTHR43214:SF17">
    <property type="entry name" value="TRANSCRIPTIONAL REGULATORY PROTEIN RCSB"/>
    <property type="match status" value="1"/>
</dbReference>
<dbReference type="InterPro" id="IPR039420">
    <property type="entry name" value="WalR-like"/>
</dbReference>
<dbReference type="AlphaFoldDB" id="A0A7X5ZI33"/>
<dbReference type="PROSITE" id="PS50110">
    <property type="entry name" value="RESPONSE_REGULATORY"/>
    <property type="match status" value="1"/>
</dbReference>
<dbReference type="SUPFAM" id="SSF52172">
    <property type="entry name" value="CheY-like"/>
    <property type="match status" value="1"/>
</dbReference>
<sequence length="231" mass="25077">MTCTVIIADDHPVVVAGVETVLTAHRYTIMARAYDTDTLLRDITENPCDVLVTDFSMPDGTHPDGMPMIRRIRSLRPDVGIVVLTMLSNPAILRTLLDMGVAAIFDKRTNLKDIPVAVHAADVGRCYLSPAVRRLFHQADCADQRNDLDARLSPREVEVLRAFAEGFSLSDIAGAMGRSFKTISRQKRSAMGKLGLANDAQLYQFLAGVTASRLGSRSVHLKAAAALTATA</sequence>
<dbReference type="RefSeq" id="WP_166947256.1">
    <property type="nucleotide sequence ID" value="NZ_CP077072.1"/>
</dbReference>
<protein>
    <submittedName>
        <fullName evidence="6">Response regulator</fullName>
    </submittedName>
</protein>
<dbReference type="EMBL" id="JAARLZ010000003">
    <property type="protein sequence ID" value="NII06260.1"/>
    <property type="molecule type" value="Genomic_DNA"/>
</dbReference>
<dbReference type="Pfam" id="PF00072">
    <property type="entry name" value="Response_reg"/>
    <property type="match status" value="1"/>
</dbReference>
<dbReference type="InterPro" id="IPR011006">
    <property type="entry name" value="CheY-like_superfamily"/>
</dbReference>
<dbReference type="InterPro" id="IPR000792">
    <property type="entry name" value="Tscrpt_reg_LuxR_C"/>
</dbReference>